<evidence type="ECO:0000256" key="5">
    <source>
        <dbReference type="SAM" id="MobiDB-lite"/>
    </source>
</evidence>
<dbReference type="GO" id="GO:0016020">
    <property type="term" value="C:membrane"/>
    <property type="evidence" value="ECO:0007669"/>
    <property type="project" value="UniProtKB-SubCell"/>
</dbReference>
<evidence type="ECO:0000256" key="2">
    <source>
        <dbReference type="ARBA" id="ARBA00022692"/>
    </source>
</evidence>
<dbReference type="PATRIC" id="fig|158500.4.peg.3494"/>
<feature type="transmembrane region" description="Helical" evidence="6">
    <location>
        <begin position="20"/>
        <end position="40"/>
    </location>
</feature>
<dbReference type="Proteomes" id="UP000024329">
    <property type="component" value="Unassembled WGS sequence"/>
</dbReference>
<evidence type="ECO:0000256" key="6">
    <source>
        <dbReference type="SAM" id="Phobius"/>
    </source>
</evidence>
<dbReference type="Gene3D" id="3.30.1150.10">
    <property type="match status" value="1"/>
</dbReference>
<dbReference type="eggNOG" id="COG0810">
    <property type="taxonomic scope" value="Bacteria"/>
</dbReference>
<proteinExistence type="predicted"/>
<evidence type="ECO:0000313" key="8">
    <source>
        <dbReference type="EMBL" id="EZP80339.1"/>
    </source>
</evidence>
<reference evidence="8 9" key="1">
    <citation type="submission" date="2014-03" db="EMBL/GenBank/DDBJ databases">
        <title>Whole genome sequence of Novosphingobium resinovorum KF1.</title>
        <authorList>
            <person name="Gan H.M."/>
            <person name="Gan H.Y."/>
            <person name="Chew T.H."/>
            <person name="Savka M.A."/>
        </authorList>
    </citation>
    <scope>NUCLEOTIDE SEQUENCE [LARGE SCALE GENOMIC DNA]</scope>
    <source>
        <strain evidence="8 9">KF1</strain>
    </source>
</reference>
<dbReference type="NCBIfam" id="TIGR01352">
    <property type="entry name" value="tonB_Cterm"/>
    <property type="match status" value="1"/>
</dbReference>
<dbReference type="GO" id="GO:0055085">
    <property type="term" value="P:transmembrane transport"/>
    <property type="evidence" value="ECO:0007669"/>
    <property type="project" value="InterPro"/>
</dbReference>
<evidence type="ECO:0000313" key="9">
    <source>
        <dbReference type="Proteomes" id="UP000024329"/>
    </source>
</evidence>
<dbReference type="InterPro" id="IPR006260">
    <property type="entry name" value="TonB/TolA_C"/>
</dbReference>
<feature type="region of interest" description="Disordered" evidence="5">
    <location>
        <begin position="51"/>
        <end position="73"/>
    </location>
</feature>
<dbReference type="PROSITE" id="PS52015">
    <property type="entry name" value="TONB_CTD"/>
    <property type="match status" value="1"/>
</dbReference>
<dbReference type="SUPFAM" id="SSF74653">
    <property type="entry name" value="TolA/TonB C-terminal domain"/>
    <property type="match status" value="1"/>
</dbReference>
<evidence type="ECO:0000256" key="1">
    <source>
        <dbReference type="ARBA" id="ARBA00004167"/>
    </source>
</evidence>
<gene>
    <name evidence="8" type="ORF">BV97_03426</name>
</gene>
<dbReference type="RefSeq" id="WP_036527228.1">
    <property type="nucleotide sequence ID" value="NZ_JFYZ01000017.1"/>
</dbReference>
<keyword evidence="3 6" id="KW-1133">Transmembrane helix</keyword>
<name>A0A031JTY8_9SPHN</name>
<dbReference type="Pfam" id="PF03544">
    <property type="entry name" value="TonB_C"/>
    <property type="match status" value="1"/>
</dbReference>
<keyword evidence="2 6" id="KW-0812">Transmembrane</keyword>
<accession>A0A031JTY8</accession>
<evidence type="ECO:0000256" key="3">
    <source>
        <dbReference type="ARBA" id="ARBA00022989"/>
    </source>
</evidence>
<comment type="caution">
    <text evidence="8">The sequence shown here is derived from an EMBL/GenBank/DDBJ whole genome shotgun (WGS) entry which is preliminary data.</text>
</comment>
<evidence type="ECO:0000259" key="7">
    <source>
        <dbReference type="PROSITE" id="PS52015"/>
    </source>
</evidence>
<protein>
    <submittedName>
        <fullName evidence="8">TonB family protein</fullName>
    </submittedName>
</protein>
<evidence type="ECO:0000256" key="4">
    <source>
        <dbReference type="ARBA" id="ARBA00023136"/>
    </source>
</evidence>
<dbReference type="InterPro" id="IPR037682">
    <property type="entry name" value="TonB_C"/>
</dbReference>
<dbReference type="EMBL" id="JFYZ01000017">
    <property type="protein sequence ID" value="EZP80339.1"/>
    <property type="molecule type" value="Genomic_DNA"/>
</dbReference>
<sequence length="228" mass="23827">MSYVDGNSGSTRKALTGGAVVLIQGGLALALINGFAVTFFEKEKPPHLASEFFPTKPVTPDLPPPPTAEPDQKLVRDTPISAPLPRLDITPKAAITGVTVDPMPVSGATEFSSDFVLPSTAPSEPAARFTPKVARPRGNVAGWVTTADYPTADIRAGNTGTVRFRLAIDADGRVSGCTVTQSSGFPGLDAATCRNVTRRARFDAASDATGGRATGTYDGTIRWVIPND</sequence>
<keyword evidence="4 6" id="KW-0472">Membrane</keyword>
<feature type="domain" description="TonB C-terminal" evidence="7">
    <location>
        <begin position="134"/>
        <end position="228"/>
    </location>
</feature>
<organism evidence="8 9">
    <name type="scientific">Novosphingobium resinovorum</name>
    <dbReference type="NCBI Taxonomy" id="158500"/>
    <lineage>
        <taxon>Bacteria</taxon>
        <taxon>Pseudomonadati</taxon>
        <taxon>Pseudomonadota</taxon>
        <taxon>Alphaproteobacteria</taxon>
        <taxon>Sphingomonadales</taxon>
        <taxon>Sphingomonadaceae</taxon>
        <taxon>Novosphingobium</taxon>
    </lineage>
</organism>
<comment type="subcellular location">
    <subcellularLocation>
        <location evidence="1">Membrane</location>
        <topology evidence="1">Single-pass membrane protein</topology>
    </subcellularLocation>
</comment>
<dbReference type="STRING" id="158500.BES08_09500"/>
<dbReference type="AlphaFoldDB" id="A0A031JTY8"/>